<dbReference type="EMBL" id="CP002869">
    <property type="protein sequence ID" value="AEI42815.1"/>
    <property type="molecule type" value="Genomic_DNA"/>
</dbReference>
<keyword evidence="1" id="KW-0812">Transmembrane</keyword>
<accession>F8FHV8</accession>
<dbReference type="Proteomes" id="UP000006620">
    <property type="component" value="Chromosome"/>
</dbReference>
<evidence type="ECO:0000313" key="3">
    <source>
        <dbReference type="Proteomes" id="UP000006620"/>
    </source>
</evidence>
<evidence type="ECO:0000313" key="2">
    <source>
        <dbReference type="EMBL" id="AEI42815.1"/>
    </source>
</evidence>
<dbReference type="HOGENOM" id="CLU_114403_0_0_9"/>
<reference evidence="2 3" key="2">
    <citation type="journal article" date="2013" name="Genome Announc.">
        <title>Genome Sequence of Growth-Improving Paenibacillus mucilaginosus Strain KNP414.</title>
        <authorList>
            <person name="Lu J.J."/>
            <person name="Wang J.F."/>
            <person name="Hu X.F."/>
        </authorList>
    </citation>
    <scope>NUCLEOTIDE SEQUENCE [LARGE SCALE GENOMIC DNA]</scope>
    <source>
        <strain evidence="2 3">KNP414</strain>
    </source>
</reference>
<keyword evidence="1" id="KW-1133">Transmembrane helix</keyword>
<evidence type="ECO:0000256" key="1">
    <source>
        <dbReference type="SAM" id="Phobius"/>
    </source>
</evidence>
<evidence type="ECO:0008006" key="4">
    <source>
        <dbReference type="Google" id="ProtNLM"/>
    </source>
</evidence>
<dbReference type="AlphaFoldDB" id="F8FHV8"/>
<reference evidence="3" key="1">
    <citation type="submission" date="2011-06" db="EMBL/GenBank/DDBJ databases">
        <title>Complete genome sequence of Paenibacillus mucilaginosus KNP414.</title>
        <authorList>
            <person name="Wang J."/>
            <person name="Hu S."/>
            <person name="Hu X."/>
            <person name="Zhang B."/>
            <person name="Dong D."/>
            <person name="Zhang S."/>
            <person name="Zhao K."/>
            <person name="Wu D."/>
        </authorList>
    </citation>
    <scope>NUCLEOTIDE SEQUENCE [LARGE SCALE GENOMIC DNA]</scope>
    <source>
        <strain evidence="3">KNP414</strain>
    </source>
</reference>
<sequence length="180" mass="20239">MSKKLTQKQKNWWLISHLLFTAMWIGGGFTQIVMIVLIHLTSSGEFLHAAHSFMHIFDLALIIPGALGLVITGIVLSVRTHWGLTKYYWIISKEVISLILIASGGVLNIWVQDAINITLTERLDALNNPDYLHDRLMLLLFGAGQLILLVTVVGISVKKPWGKWKTIGSPKLRTNNQFLK</sequence>
<organism evidence="2 3">
    <name type="scientific">Paenibacillus mucilaginosus (strain KNP414)</name>
    <dbReference type="NCBI Taxonomy" id="1036673"/>
    <lineage>
        <taxon>Bacteria</taxon>
        <taxon>Bacillati</taxon>
        <taxon>Bacillota</taxon>
        <taxon>Bacilli</taxon>
        <taxon>Bacillales</taxon>
        <taxon>Paenibacillaceae</taxon>
        <taxon>Paenibacillus</taxon>
    </lineage>
</organism>
<feature type="transmembrane region" description="Helical" evidence="1">
    <location>
        <begin position="136"/>
        <end position="157"/>
    </location>
</feature>
<proteinExistence type="predicted"/>
<keyword evidence="1" id="KW-0472">Membrane</keyword>
<protein>
    <recommendedName>
        <fullName evidence="4">DUF2269 domain-containing protein</fullName>
    </recommendedName>
</protein>
<name>F8FHV8_PAEMK</name>
<dbReference type="PATRIC" id="fig|1036673.3.peg.3946"/>
<dbReference type="KEGG" id="pms:KNP414_04283"/>
<gene>
    <name evidence="2" type="ordered locus">KNP414_04283</name>
</gene>
<feature type="transmembrane region" description="Helical" evidence="1">
    <location>
        <begin position="52"/>
        <end position="76"/>
    </location>
</feature>
<feature type="transmembrane region" description="Helical" evidence="1">
    <location>
        <begin position="12"/>
        <end position="40"/>
    </location>
</feature>
<feature type="transmembrane region" description="Helical" evidence="1">
    <location>
        <begin position="88"/>
        <end position="111"/>
    </location>
</feature>
<dbReference type="RefSeq" id="WP_013917969.1">
    <property type="nucleotide sequence ID" value="NC_015690.1"/>
</dbReference>